<reference evidence="1 2" key="2">
    <citation type="journal article" date="2010" name="Stand. Genomic Sci.">
        <title>Complete genome sequence of Desulfohalobium retbaense type strain (HR(100)).</title>
        <authorList>
            <person name="Spring S."/>
            <person name="Nolan M."/>
            <person name="Lapidus A."/>
            <person name="Glavina Del Rio T."/>
            <person name="Copeland A."/>
            <person name="Tice H."/>
            <person name="Cheng J.F."/>
            <person name="Lucas S."/>
            <person name="Land M."/>
            <person name="Chen F."/>
            <person name="Bruce D."/>
            <person name="Goodwin L."/>
            <person name="Pitluck S."/>
            <person name="Ivanova N."/>
            <person name="Mavromatis K."/>
            <person name="Mikhailova N."/>
            <person name="Pati A."/>
            <person name="Chen A."/>
            <person name="Palaniappan K."/>
            <person name="Hauser L."/>
            <person name="Chang Y.J."/>
            <person name="Jeffries C.D."/>
            <person name="Munk C."/>
            <person name="Kiss H."/>
            <person name="Chain P."/>
            <person name="Han C."/>
            <person name="Brettin T."/>
            <person name="Detter J.C."/>
            <person name="Schuler E."/>
            <person name="Goker M."/>
            <person name="Rohde M."/>
            <person name="Bristow J."/>
            <person name="Eisen J.A."/>
            <person name="Markowitz V."/>
            <person name="Hugenholtz P."/>
            <person name="Kyrpides N.C."/>
            <person name="Klenk H.P."/>
        </authorList>
    </citation>
    <scope>NUCLEOTIDE SEQUENCE [LARGE SCALE GENOMIC DNA]</scope>
    <source>
        <strain evidence="2">ATCC 49802 / DSM 20745 / S 6022</strain>
    </source>
</reference>
<dbReference type="Proteomes" id="UP000002027">
    <property type="component" value="Chromosome 2"/>
</dbReference>
<proteinExistence type="predicted"/>
<reference evidence="2" key="1">
    <citation type="submission" date="2009-11" db="EMBL/GenBank/DDBJ databases">
        <title>The complete chromosome 2 of Sphaerobacter thermophilus DSM 20745.</title>
        <authorList>
            <person name="Lucas S."/>
            <person name="Copeland A."/>
            <person name="Lapidus A."/>
            <person name="Glavina del Rio T."/>
            <person name="Dalin E."/>
            <person name="Tice H."/>
            <person name="Bruce D."/>
            <person name="Goodwin L."/>
            <person name="Pitluck S."/>
            <person name="Kyrpides N."/>
            <person name="Mavromatis K."/>
            <person name="Ivanova N."/>
            <person name="Mikhailova N."/>
            <person name="LaButti K.M."/>
            <person name="Clum A."/>
            <person name="Sun H.I."/>
            <person name="Brettin T."/>
            <person name="Detter J.C."/>
            <person name="Han C."/>
            <person name="Larimer F."/>
            <person name="Land M."/>
            <person name="Hauser L."/>
            <person name="Markowitz V."/>
            <person name="Cheng J.F."/>
            <person name="Hugenholtz P."/>
            <person name="Woyke T."/>
            <person name="Wu D."/>
            <person name="Steenblock K."/>
            <person name="Schneider S."/>
            <person name="Pukall R."/>
            <person name="Goeker M."/>
            <person name="Klenk H.P."/>
            <person name="Eisen J.A."/>
        </authorList>
    </citation>
    <scope>NUCLEOTIDE SEQUENCE [LARGE SCALE GENOMIC DNA]</scope>
    <source>
        <strain evidence="2">ATCC 49802 / DSM 20745 / S 6022</strain>
    </source>
</reference>
<sequence>MPRIVYNPLDPAANRSLLPSRGSETGEVTALSHRLYRSVLAWLVVALTITACGGFGRLTSTSEDPTASPAVEVGDALSVEAAVAALETDRDRLANGLVDLVAYVNAAPGSAGVVAAQAGCPVAPEGLAVLTDRPFPREFSVAGVMLPNEVPAAIPALRLVVPYSLGIIDIPSRARLRGHFFDPDYAGCPGADRLFVLDELVEPVTGVRVMPVAELPETTDWPEWSDAGLGLGIRYPDGWTVEEARNQGAIVEVRFQPPSADATMRLAVTPGQTDAGIDGPLPDVLRGARHAPALLGPARARLVDVVGPARPEGNVREVRLVANYRGNTVVVAAHFTDGAALNPALLTVFSAMAASVRFAEPVDLADPLDPTLTARDELGPGPFIGEATAAERAVIVSGLHDAVVTNTTLVPEREARLAVPGSCREFPGQPEGVWLVTIEGTHPSGQAARLLVYLDAGSGERLCQTDAPASSND</sequence>
<name>D1C931_SPHTD</name>
<dbReference type="STRING" id="479434.Sthe_2917"/>
<dbReference type="InParanoid" id="D1C931"/>
<dbReference type="AlphaFoldDB" id="D1C931"/>
<protein>
    <submittedName>
        <fullName evidence="1">Uncharacterized protein</fullName>
    </submittedName>
</protein>
<organism evidence="1 2">
    <name type="scientific">Sphaerobacter thermophilus (strain ATCC 49802 / DSM 20745 / KCCM 41009 / NCIMB 13125 / S 6022)</name>
    <dbReference type="NCBI Taxonomy" id="479434"/>
    <lineage>
        <taxon>Bacteria</taxon>
        <taxon>Pseudomonadati</taxon>
        <taxon>Thermomicrobiota</taxon>
        <taxon>Thermomicrobia</taxon>
        <taxon>Sphaerobacterales</taxon>
        <taxon>Sphaerobacterineae</taxon>
        <taxon>Sphaerobacteraceae</taxon>
        <taxon>Sphaerobacter</taxon>
    </lineage>
</organism>
<evidence type="ECO:0000313" key="1">
    <source>
        <dbReference type="EMBL" id="ACZ40324.1"/>
    </source>
</evidence>
<dbReference type="KEGG" id="sti:Sthe_2917"/>
<keyword evidence="2" id="KW-1185">Reference proteome</keyword>
<accession>D1C931</accession>
<dbReference type="HOGENOM" id="CLU_577334_0_0_0"/>
<evidence type="ECO:0000313" key="2">
    <source>
        <dbReference type="Proteomes" id="UP000002027"/>
    </source>
</evidence>
<gene>
    <name evidence="1" type="ordered locus">Sthe_2917</name>
</gene>
<dbReference type="EMBL" id="CP001824">
    <property type="protein sequence ID" value="ACZ40324.1"/>
    <property type="molecule type" value="Genomic_DNA"/>
</dbReference>